<keyword evidence="2" id="KW-1185">Reference proteome</keyword>
<reference evidence="1 2" key="1">
    <citation type="submission" date="2018-11" db="EMBL/GenBank/DDBJ databases">
        <title>Aureibaculum marinum gen. nov., sp. nov., a member of the family Flavobacteriaceae isolated from the Bohai Sea.</title>
        <authorList>
            <person name="Ji X."/>
        </authorList>
    </citation>
    <scope>NUCLEOTIDE SEQUENCE [LARGE SCALE GENOMIC DNA]</scope>
    <source>
        <strain evidence="1 2">BH-SD17</strain>
    </source>
</reference>
<dbReference type="EMBL" id="RPFJ01000011">
    <property type="protein sequence ID" value="RPD96660.1"/>
    <property type="molecule type" value="Genomic_DNA"/>
</dbReference>
<sequence>MIKYIYQVVKYFTSITLVTLLFSCGNDIKEVQDFLAEKNMPIGVAYDVHLIHTDSGRVKTKLVTPLVNDFGNRTEHPYQEFPEGLEVTSYDINGDSVTLMGNYAKTYTKTKISEVKGDVVVINHKDKSRLYTDQLFWDQNTHYVYTEKAFRFYRKLDTLKGSGFESKEDLTKVITYNQGGVVYVKENNIIESDTLK</sequence>
<dbReference type="Pfam" id="PF06835">
    <property type="entry name" value="LptC"/>
    <property type="match status" value="1"/>
</dbReference>
<protein>
    <submittedName>
        <fullName evidence="1">LPS export ABC transporter periplasmic protein LptC</fullName>
    </submittedName>
</protein>
<dbReference type="Gene3D" id="2.60.450.10">
    <property type="entry name" value="Lipopolysaccharide (LPS) transport protein A like domain"/>
    <property type="match status" value="1"/>
</dbReference>
<evidence type="ECO:0000313" key="2">
    <source>
        <dbReference type="Proteomes" id="UP000270856"/>
    </source>
</evidence>
<comment type="caution">
    <text evidence="1">The sequence shown here is derived from an EMBL/GenBank/DDBJ whole genome shotgun (WGS) entry which is preliminary data.</text>
</comment>
<dbReference type="PROSITE" id="PS51257">
    <property type="entry name" value="PROKAR_LIPOPROTEIN"/>
    <property type="match status" value="1"/>
</dbReference>
<dbReference type="OrthoDB" id="1427074at2"/>
<dbReference type="NCBIfam" id="TIGR04409">
    <property type="entry name" value="LptC_YrbK"/>
    <property type="match status" value="1"/>
</dbReference>
<gene>
    <name evidence="1" type="primary">lptC</name>
    <name evidence="1" type="ORF">EGM88_09880</name>
</gene>
<organism evidence="1 2">
    <name type="scientific">Aureibaculum marinum</name>
    <dbReference type="NCBI Taxonomy" id="2487930"/>
    <lineage>
        <taxon>Bacteria</taxon>
        <taxon>Pseudomonadati</taxon>
        <taxon>Bacteroidota</taxon>
        <taxon>Flavobacteriia</taxon>
        <taxon>Flavobacteriales</taxon>
        <taxon>Flavobacteriaceae</taxon>
        <taxon>Aureibaculum</taxon>
    </lineage>
</organism>
<dbReference type="GO" id="GO:0005886">
    <property type="term" value="C:plasma membrane"/>
    <property type="evidence" value="ECO:0007669"/>
    <property type="project" value="InterPro"/>
</dbReference>
<dbReference type="RefSeq" id="WP_123898027.1">
    <property type="nucleotide sequence ID" value="NZ_RPFJ01000011.1"/>
</dbReference>
<evidence type="ECO:0000313" key="1">
    <source>
        <dbReference type="EMBL" id="RPD96660.1"/>
    </source>
</evidence>
<dbReference type="Proteomes" id="UP000270856">
    <property type="component" value="Unassembled WGS sequence"/>
</dbReference>
<proteinExistence type="predicted"/>
<dbReference type="InterPro" id="IPR010664">
    <property type="entry name" value="LipoPS_assembly_LptC-rel"/>
</dbReference>
<dbReference type="GO" id="GO:0015221">
    <property type="term" value="F:lipopolysaccharide transmembrane transporter activity"/>
    <property type="evidence" value="ECO:0007669"/>
    <property type="project" value="InterPro"/>
</dbReference>
<dbReference type="AlphaFoldDB" id="A0A3N4NWU1"/>
<accession>A0A3N4NWU1</accession>
<name>A0A3N4NWU1_9FLAO</name>
<dbReference type="InterPro" id="IPR026265">
    <property type="entry name" value="LptC"/>
</dbReference>